<organism evidence="3">
    <name type="scientific">Salmonella enterica subsp. enterica serovar Java</name>
    <dbReference type="NCBI Taxonomy" id="224729"/>
    <lineage>
        <taxon>Bacteria</taxon>
        <taxon>Pseudomonadati</taxon>
        <taxon>Pseudomonadota</taxon>
        <taxon>Gammaproteobacteria</taxon>
        <taxon>Enterobacterales</taxon>
        <taxon>Enterobacteriaceae</taxon>
        <taxon>Salmonella</taxon>
    </lineage>
</organism>
<dbReference type="Gene3D" id="1.10.740.10">
    <property type="entry name" value="Transferase Inhibitor Protein From Tn5, Chain"/>
    <property type="match status" value="1"/>
</dbReference>
<dbReference type="InterPro" id="IPR014735">
    <property type="entry name" value="Transposase_Tn5-like_N"/>
</dbReference>
<dbReference type="AlphaFoldDB" id="A0A3Z6QU46"/>
<dbReference type="Pfam" id="PF14706">
    <property type="entry name" value="Tnp_DNA_bind"/>
    <property type="match status" value="1"/>
</dbReference>
<sequence length="471" mass="54552">MDNWVIQELDSLEIGDIRLEKRIKHLLSTLSHSPSESIPVSCRTWSETKAAYRCFSSDKVTADKIMAPHKEKIIERTQQFERVLVLQDTTELNYSGQKKKQGVGPRRHEAERDLFIHPQLVISESGVCLGIYDDYQWFRKELKTQKQSRKEITNDSLHKKHISEKETGRWIEGYKKSTELANCCPDTQVISVSDREGDIYDLFECAEKKNGIKADWLVRMKCIKRATMNISGYRDNLLLNERVMQICPQQIVEFTLPEGRGQPSRKVQQELRLARLTLHPPTGRRGKLRCSPVTVTVLLAMEINPPENVKPLTWWLMSSVSPDELTEPAQLIQWYLLRWQIEVFFKILKSGCQVEKLQLETFERTRNCLALYLIIAWRILYISSLYKVEPEGTSTLIFEKKEWEYLWILVENTPPPEDIPSIRTSVLMLARLGGYLARKNDSPPGPKSIWSGLMRLMLSINAIEIAKNTYG</sequence>
<dbReference type="Pfam" id="PF02281">
    <property type="entry name" value="Dimer_Tnp_Tn5"/>
    <property type="match status" value="1"/>
</dbReference>
<dbReference type="PANTHER" id="PTHR37319">
    <property type="entry name" value="TRANSPOSASE"/>
    <property type="match status" value="1"/>
</dbReference>
<evidence type="ECO:0000313" key="3">
    <source>
        <dbReference type="EMBL" id="EAC0790542.1"/>
    </source>
</evidence>
<evidence type="ECO:0000259" key="1">
    <source>
        <dbReference type="Pfam" id="PF02281"/>
    </source>
</evidence>
<reference evidence="3" key="1">
    <citation type="submission" date="2018-09" db="EMBL/GenBank/DDBJ databases">
        <authorList>
            <person name="Ashton P.M."/>
            <person name="Dallman T."/>
            <person name="Nair S."/>
            <person name="De Pinna E."/>
            <person name="Peters T."/>
            <person name="Grant K."/>
        </authorList>
    </citation>
    <scope>NUCLEOTIDE SEQUENCE [LARGE SCALE GENOMIC DNA]</scope>
    <source>
        <strain evidence="4">140692</strain>
        <strain evidence="3">412099</strain>
    </source>
</reference>
<feature type="domain" description="Transposase Tn5-like N-terminal" evidence="2">
    <location>
        <begin position="1"/>
        <end position="60"/>
    </location>
</feature>
<dbReference type="Gene3D" id="1.10.246.40">
    <property type="entry name" value="Tn5 transposase, domain 1"/>
    <property type="match status" value="1"/>
</dbReference>
<dbReference type="NCBIfam" id="NF033590">
    <property type="entry name" value="transpos_IS4_3"/>
    <property type="match status" value="1"/>
</dbReference>
<dbReference type="EMBL" id="AAAGSE010000110">
    <property type="protein sequence ID" value="EAC0790542.1"/>
    <property type="molecule type" value="Genomic_DNA"/>
</dbReference>
<dbReference type="PANTHER" id="PTHR37319:SF1">
    <property type="entry name" value="TRANSPOSASE TN5 DIMERISATION DOMAIN-CONTAINING PROTEIN"/>
    <property type="match status" value="1"/>
</dbReference>
<dbReference type="InterPro" id="IPR054836">
    <property type="entry name" value="Tn5_transposase"/>
</dbReference>
<evidence type="ECO:0000313" key="4">
    <source>
        <dbReference type="EMBL" id="EBY8645507.1"/>
    </source>
</evidence>
<dbReference type="InterPro" id="IPR014737">
    <property type="entry name" value="Transposase_Tn5-like_C"/>
</dbReference>
<dbReference type="InterPro" id="IPR047768">
    <property type="entry name" value="Tn5p-like"/>
</dbReference>
<dbReference type="InterPro" id="IPR012337">
    <property type="entry name" value="RNaseH-like_sf"/>
</dbReference>
<dbReference type="InterPro" id="IPR003201">
    <property type="entry name" value="Transposase_Tn5"/>
</dbReference>
<dbReference type="EMBL" id="AAHPHN010000138">
    <property type="protein sequence ID" value="EBY8645507.1"/>
    <property type="molecule type" value="Genomic_DNA"/>
</dbReference>
<proteinExistence type="predicted"/>
<feature type="domain" description="Transposase Tn5 dimerisation" evidence="1">
    <location>
        <begin position="374"/>
        <end position="466"/>
    </location>
</feature>
<name>A0A3Z6QU46_SALEB</name>
<gene>
    <name evidence="3" type="ORF">D6K54_28270</name>
    <name evidence="4" type="ORF">D6S17_29115</name>
</gene>
<accession>A0A3Z6QU46</accession>
<dbReference type="InterPro" id="IPR038215">
    <property type="entry name" value="TN5-like_N_sf"/>
</dbReference>
<dbReference type="SUPFAM" id="SSF53098">
    <property type="entry name" value="Ribonuclease H-like"/>
    <property type="match status" value="1"/>
</dbReference>
<protein>
    <submittedName>
        <fullName evidence="3">IS4 family transposase</fullName>
    </submittedName>
</protein>
<dbReference type="Proteomes" id="UP000839631">
    <property type="component" value="Unassembled WGS sequence"/>
</dbReference>
<dbReference type="Gene3D" id="3.90.350.10">
    <property type="entry name" value="Transposase Inhibitor Protein From Tn5, Chain A, domain 1"/>
    <property type="match status" value="1"/>
</dbReference>
<comment type="caution">
    <text evidence="3">The sequence shown here is derived from an EMBL/GenBank/DDBJ whole genome shotgun (WGS) entry which is preliminary data.</text>
</comment>
<evidence type="ECO:0000259" key="2">
    <source>
        <dbReference type="Pfam" id="PF14706"/>
    </source>
</evidence>